<dbReference type="AlphaFoldDB" id="G7WET7"/>
<dbReference type="OrthoDB" id="9803871at2"/>
<accession>G7WET7</accession>
<dbReference type="SUPFAM" id="SSF56112">
    <property type="entry name" value="Protein kinase-like (PK-like)"/>
    <property type="match status" value="1"/>
</dbReference>
<dbReference type="GO" id="GO:0005737">
    <property type="term" value="C:cytoplasm"/>
    <property type="evidence" value="ECO:0007669"/>
    <property type="project" value="TreeGrafter"/>
</dbReference>
<protein>
    <submittedName>
        <fullName evidence="1">Putative choline kinase involved in LPS biosynthesis</fullName>
    </submittedName>
</protein>
<dbReference type="PANTHER" id="PTHR22603">
    <property type="entry name" value="CHOLINE/ETHANOALAMINE KINASE"/>
    <property type="match status" value="1"/>
</dbReference>
<dbReference type="InterPro" id="IPR011009">
    <property type="entry name" value="Kinase-like_dom_sf"/>
</dbReference>
<dbReference type="Proteomes" id="UP000006346">
    <property type="component" value="Chromosome"/>
</dbReference>
<dbReference type="Gene3D" id="3.30.200.20">
    <property type="entry name" value="Phosphorylase Kinase, domain 1"/>
    <property type="match status" value="1"/>
</dbReference>
<dbReference type="Gene3D" id="3.90.1200.10">
    <property type="match status" value="1"/>
</dbReference>
<proteinExistence type="predicted"/>
<dbReference type="PATRIC" id="fig|768706.3.peg.1609"/>
<dbReference type="GO" id="GO:0006646">
    <property type="term" value="P:phosphatidylethanolamine biosynthetic process"/>
    <property type="evidence" value="ECO:0007669"/>
    <property type="project" value="TreeGrafter"/>
</dbReference>
<keyword evidence="1" id="KW-0808">Transferase</keyword>
<reference evidence="1 2" key="2">
    <citation type="journal article" date="2012" name="J. Bacteriol.">
        <title>Complete genome sequences of Desulfosporosinus orientis DSM765T, Desulfosporosinus youngiae DSM17734T, Desulfosporosinus meridiei DSM13257T, and Desulfosporosinus acidiphilus DSM22704T.</title>
        <authorList>
            <person name="Pester M."/>
            <person name="Brambilla E."/>
            <person name="Alazard D."/>
            <person name="Rattei T."/>
            <person name="Weinmaier T."/>
            <person name="Han J."/>
            <person name="Lucas S."/>
            <person name="Lapidus A."/>
            <person name="Cheng J.F."/>
            <person name="Goodwin L."/>
            <person name="Pitluck S."/>
            <person name="Peters L."/>
            <person name="Ovchinnikova G."/>
            <person name="Teshima H."/>
            <person name="Detter J.C."/>
            <person name="Han C.S."/>
            <person name="Tapia R."/>
            <person name="Land M.L."/>
            <person name="Hauser L."/>
            <person name="Kyrpides N.C."/>
            <person name="Ivanova N.N."/>
            <person name="Pagani I."/>
            <person name="Huntmann M."/>
            <person name="Wei C.L."/>
            <person name="Davenport K.W."/>
            <person name="Daligault H."/>
            <person name="Chain P.S."/>
            <person name="Chen A."/>
            <person name="Mavromatis K."/>
            <person name="Markowitz V."/>
            <person name="Szeto E."/>
            <person name="Mikhailova N."/>
            <person name="Pati A."/>
            <person name="Wagner M."/>
            <person name="Woyke T."/>
            <person name="Ollivier B."/>
            <person name="Klenk H.P."/>
            <person name="Spring S."/>
            <person name="Loy A."/>
        </authorList>
    </citation>
    <scope>NUCLEOTIDE SEQUENCE [LARGE SCALE GENOMIC DNA]</scope>
    <source>
        <strain evidence="2">ATCC 19365 / DSM 765 / NCIMB 8382 / VKM B-1628</strain>
    </source>
</reference>
<dbReference type="STRING" id="768706.Desor_1621"/>
<evidence type="ECO:0000313" key="2">
    <source>
        <dbReference type="Proteomes" id="UP000006346"/>
    </source>
</evidence>
<dbReference type="eggNOG" id="COG0510">
    <property type="taxonomic scope" value="Bacteria"/>
</dbReference>
<sequence>MHEQIMIEPAIPLETIGRIYKMVSEIPYFLNSRINEIEILPGGITNSNFKVTIDNVTYALRLAGVGTIEYINRPAEKHNAQVMADMGINAPIIYYDETTGNQVCKYIDDSITLHGEEFKEENYLRMAAQVLRNCHDGEQKFISDFNPLKEIEAYIKLLAERNYDFYEGAETMVQKVGEIRELFNMVPPPYRPCHNDPLPVNWLDDKKNFYLIDWEYAGMNDPMFDLAALAIEAEFTEEQERYFLKQYFGDVATEKQYGSIIINKFLCDVLWAYWSILQIAMGKPKEDYWDYGLNRFNRAYELIHNGSLDHSIEVNRIKSVS</sequence>
<dbReference type="CDD" id="cd05151">
    <property type="entry name" value="ChoK-like"/>
    <property type="match status" value="1"/>
</dbReference>
<dbReference type="KEGG" id="dor:Desor_1621"/>
<evidence type="ECO:0000313" key="1">
    <source>
        <dbReference type="EMBL" id="AET67266.1"/>
    </source>
</evidence>
<keyword evidence="1" id="KW-0418">Kinase</keyword>
<gene>
    <name evidence="1" type="ordered locus">Desor_1621</name>
</gene>
<name>G7WET7_DESOD</name>
<dbReference type="GO" id="GO:0004305">
    <property type="term" value="F:ethanolamine kinase activity"/>
    <property type="evidence" value="ECO:0007669"/>
    <property type="project" value="TreeGrafter"/>
</dbReference>
<dbReference type="PANTHER" id="PTHR22603:SF66">
    <property type="entry name" value="ETHANOLAMINE KINASE"/>
    <property type="match status" value="1"/>
</dbReference>
<organism evidence="1 2">
    <name type="scientific">Desulfosporosinus orientis (strain ATCC 19365 / DSM 765 / NCIMB 8382 / VKM B-1628 / Singapore I)</name>
    <name type="common">Desulfotomaculum orientis</name>
    <dbReference type="NCBI Taxonomy" id="768706"/>
    <lineage>
        <taxon>Bacteria</taxon>
        <taxon>Bacillati</taxon>
        <taxon>Bacillota</taxon>
        <taxon>Clostridia</taxon>
        <taxon>Eubacteriales</taxon>
        <taxon>Desulfitobacteriaceae</taxon>
        <taxon>Desulfosporosinus</taxon>
    </lineage>
</organism>
<dbReference type="HOGENOM" id="CLU_055115_1_1_9"/>
<reference evidence="2" key="1">
    <citation type="submission" date="2011-11" db="EMBL/GenBank/DDBJ databases">
        <title>Complete sequence of Desulfosporosinus orientis DSM 765.</title>
        <authorList>
            <person name="Lucas S."/>
            <person name="Han J."/>
            <person name="Lapidus A."/>
            <person name="Cheng J.-F."/>
            <person name="Goodwin L."/>
            <person name="Pitluck S."/>
            <person name="Peters L."/>
            <person name="Ovchinnikova G."/>
            <person name="Teshima H."/>
            <person name="Detter J.C."/>
            <person name="Han C."/>
            <person name="Tapia R."/>
            <person name="Land M."/>
            <person name="Hauser L."/>
            <person name="Kyrpides N."/>
            <person name="Ivanova N."/>
            <person name="Pagani I."/>
            <person name="Pester M."/>
            <person name="Spring S."/>
            <person name="Ollivier B."/>
            <person name="Rattei T."/>
            <person name="Klenk H.-P."/>
            <person name="Wagner M."/>
            <person name="Loy A."/>
            <person name="Woyke T."/>
        </authorList>
    </citation>
    <scope>NUCLEOTIDE SEQUENCE [LARGE SCALE GENOMIC DNA]</scope>
    <source>
        <strain evidence="2">ATCC 19365 / DSM 765 / NCIMB 8382 / VKM B-1628</strain>
    </source>
</reference>
<keyword evidence="2" id="KW-1185">Reference proteome</keyword>
<dbReference type="Pfam" id="PF01633">
    <property type="entry name" value="Choline_kinase"/>
    <property type="match status" value="1"/>
</dbReference>
<dbReference type="EMBL" id="CP003108">
    <property type="protein sequence ID" value="AET67266.1"/>
    <property type="molecule type" value="Genomic_DNA"/>
</dbReference>
<dbReference type="RefSeq" id="WP_014184085.1">
    <property type="nucleotide sequence ID" value="NC_016584.1"/>
</dbReference>